<sequence length="76" mass="7968">MDKFQGFMLLLLLLISVSTSPLPLAMAARPISPLPDQQIAGNSNVFALLGVVCKCCNGTGAFDIDQAIDEVCDGKA</sequence>
<reference evidence="2 3" key="1">
    <citation type="journal article" date="2024" name="G3 (Bethesda)">
        <title>Genome assembly of Hibiscus sabdariffa L. provides insights into metabolisms of medicinal natural products.</title>
        <authorList>
            <person name="Kim T."/>
        </authorList>
    </citation>
    <scope>NUCLEOTIDE SEQUENCE [LARGE SCALE GENOMIC DNA]</scope>
    <source>
        <strain evidence="2">TK-2024</strain>
        <tissue evidence="2">Old leaves</tissue>
    </source>
</reference>
<keyword evidence="3" id="KW-1185">Reference proteome</keyword>
<name>A0ABR2PXJ3_9ROSI</name>
<dbReference type="Proteomes" id="UP001396334">
    <property type="component" value="Unassembled WGS sequence"/>
</dbReference>
<comment type="caution">
    <text evidence="2">The sequence shown here is derived from an EMBL/GenBank/DDBJ whole genome shotgun (WGS) entry which is preliminary data.</text>
</comment>
<gene>
    <name evidence="2" type="ORF">V6N11_033223</name>
</gene>
<evidence type="ECO:0000313" key="2">
    <source>
        <dbReference type="EMBL" id="KAK8993119.1"/>
    </source>
</evidence>
<dbReference type="EMBL" id="JBBPBN010000049">
    <property type="protein sequence ID" value="KAK8993119.1"/>
    <property type="molecule type" value="Genomic_DNA"/>
</dbReference>
<proteinExistence type="predicted"/>
<protein>
    <submittedName>
        <fullName evidence="2">Uncharacterized protein</fullName>
    </submittedName>
</protein>
<evidence type="ECO:0000256" key="1">
    <source>
        <dbReference type="SAM" id="SignalP"/>
    </source>
</evidence>
<evidence type="ECO:0000313" key="3">
    <source>
        <dbReference type="Proteomes" id="UP001396334"/>
    </source>
</evidence>
<feature type="signal peptide" evidence="1">
    <location>
        <begin position="1"/>
        <end position="27"/>
    </location>
</feature>
<accession>A0ABR2PXJ3</accession>
<feature type="chain" id="PRO_5045712928" evidence="1">
    <location>
        <begin position="28"/>
        <end position="76"/>
    </location>
</feature>
<keyword evidence="1" id="KW-0732">Signal</keyword>
<organism evidence="2 3">
    <name type="scientific">Hibiscus sabdariffa</name>
    <name type="common">roselle</name>
    <dbReference type="NCBI Taxonomy" id="183260"/>
    <lineage>
        <taxon>Eukaryota</taxon>
        <taxon>Viridiplantae</taxon>
        <taxon>Streptophyta</taxon>
        <taxon>Embryophyta</taxon>
        <taxon>Tracheophyta</taxon>
        <taxon>Spermatophyta</taxon>
        <taxon>Magnoliopsida</taxon>
        <taxon>eudicotyledons</taxon>
        <taxon>Gunneridae</taxon>
        <taxon>Pentapetalae</taxon>
        <taxon>rosids</taxon>
        <taxon>malvids</taxon>
        <taxon>Malvales</taxon>
        <taxon>Malvaceae</taxon>
        <taxon>Malvoideae</taxon>
        <taxon>Hibiscus</taxon>
    </lineage>
</organism>